<sequence length="640" mass="69329">MASSNNMPLARTELRAPSRSCRSQRIARLASVALGLGMAALCAQAASAADAAPLHTSGTPVRVGIVSTSANSAESSFIRETLERLRSGFAPRTLTVDVLDGAAAASDMKARDSLAQSHDLLIAPSEFLLQDEALGGFTRLVTKARRAGERYADTGGTTVVVRADRRDIRSLDELSGKSIAAPSPDALSGWLSLLGEIKVRHRHIDDFFARTDFVGGSGAVIEAVLSGRADAGALPVCLLEELARTKRLPLEALRVVEPRPQTPLACLRSTALYPETVIASSAAADEHLAKEATRILLEMPPEEENEWIVSRNHADVVHLAQSLEFGPYKDLRRSRLYTVLREHLPVIAAIGLFVLLLLTNEWRLHALLRKRSRELEQTERAKARAEKAGRDMRERLAALQTRGMVSHLSSMLAHELKQPLAAIFNRCDVVKLRLNDALNDDDESAEAVLGIEGSAARIASIVERVRGYARKEEAPRTQCELNAVLRATIDTYLVETPNGMPIDFSSNAASVPVNGIEIELELLFLNLIRNASSAAAMLESPSIVNLDLILTDPDCAVVMISNDGPKVPDEAFRRIAEGTPGFASATGGLGMGLSIVHLIADRHAIELRFRRRRTGGLVVEARVPVVANAKKNDELPHPDN</sequence>
<dbReference type="RefSeq" id="WP_205102339.1">
    <property type="nucleotide sequence ID" value="NZ_JACJJC010000006.1"/>
</dbReference>
<evidence type="ECO:0000256" key="4">
    <source>
        <dbReference type="SAM" id="SignalP"/>
    </source>
</evidence>
<keyword evidence="4" id="KW-0732">Signal</keyword>
<evidence type="ECO:0000256" key="1">
    <source>
        <dbReference type="ARBA" id="ARBA00000085"/>
    </source>
</evidence>
<name>A0ABS2DRE1_9BURK</name>
<dbReference type="Proteomes" id="UP000715095">
    <property type="component" value="Unassembled WGS sequence"/>
</dbReference>
<evidence type="ECO:0000259" key="5">
    <source>
        <dbReference type="PROSITE" id="PS50109"/>
    </source>
</evidence>
<protein>
    <recommendedName>
        <fullName evidence="2">histidine kinase</fullName>
        <ecNumber evidence="2">2.7.13.3</ecNumber>
    </recommendedName>
</protein>
<feature type="chain" id="PRO_5045323034" description="histidine kinase" evidence="4">
    <location>
        <begin position="46"/>
        <end position="640"/>
    </location>
</feature>
<dbReference type="PANTHER" id="PTHR43065">
    <property type="entry name" value="SENSOR HISTIDINE KINASE"/>
    <property type="match status" value="1"/>
</dbReference>
<dbReference type="InterPro" id="IPR003594">
    <property type="entry name" value="HATPase_dom"/>
</dbReference>
<dbReference type="CDD" id="cd00082">
    <property type="entry name" value="HisKA"/>
    <property type="match status" value="1"/>
</dbReference>
<evidence type="ECO:0000256" key="3">
    <source>
        <dbReference type="SAM" id="Coils"/>
    </source>
</evidence>
<dbReference type="InterPro" id="IPR005467">
    <property type="entry name" value="His_kinase_dom"/>
</dbReference>
<gene>
    <name evidence="6" type="ORF">H6A60_05145</name>
</gene>
<dbReference type="SMART" id="SM00387">
    <property type="entry name" value="HATPase_c"/>
    <property type="match status" value="1"/>
</dbReference>
<comment type="catalytic activity">
    <reaction evidence="1">
        <text>ATP + protein L-histidine = ADP + protein N-phospho-L-histidine.</text>
        <dbReference type="EC" id="2.7.13.3"/>
    </reaction>
</comment>
<accession>A0ABS2DRE1</accession>
<organism evidence="6 7">
    <name type="scientific">Sutterella massiliensis</name>
    <dbReference type="NCBI Taxonomy" id="1816689"/>
    <lineage>
        <taxon>Bacteria</taxon>
        <taxon>Pseudomonadati</taxon>
        <taxon>Pseudomonadota</taxon>
        <taxon>Betaproteobacteria</taxon>
        <taxon>Burkholderiales</taxon>
        <taxon>Sutterellaceae</taxon>
        <taxon>Sutterella</taxon>
    </lineage>
</organism>
<feature type="domain" description="Histidine kinase" evidence="5">
    <location>
        <begin position="411"/>
        <end position="627"/>
    </location>
</feature>
<feature type="coiled-coil region" evidence="3">
    <location>
        <begin position="368"/>
        <end position="402"/>
    </location>
</feature>
<reference evidence="6 7" key="1">
    <citation type="journal article" date="2021" name="Sci. Rep.">
        <title>The distribution of antibiotic resistance genes in chicken gut microbiota commensals.</title>
        <authorList>
            <person name="Juricova H."/>
            <person name="Matiasovicova J."/>
            <person name="Kubasova T."/>
            <person name="Cejkova D."/>
            <person name="Rychlik I."/>
        </authorList>
    </citation>
    <scope>NUCLEOTIDE SEQUENCE [LARGE SCALE GENOMIC DNA]</scope>
    <source>
        <strain evidence="6 7">An829</strain>
    </source>
</reference>
<dbReference type="SMART" id="SM00388">
    <property type="entry name" value="HisKA"/>
    <property type="match status" value="1"/>
</dbReference>
<dbReference type="SUPFAM" id="SSF53850">
    <property type="entry name" value="Periplasmic binding protein-like II"/>
    <property type="match status" value="1"/>
</dbReference>
<dbReference type="PROSITE" id="PS50109">
    <property type="entry name" value="HIS_KIN"/>
    <property type="match status" value="1"/>
</dbReference>
<dbReference type="Gene3D" id="1.10.287.130">
    <property type="match status" value="1"/>
</dbReference>
<dbReference type="InterPro" id="IPR003661">
    <property type="entry name" value="HisK_dim/P_dom"/>
</dbReference>
<dbReference type="PANTHER" id="PTHR43065:SF48">
    <property type="entry name" value="HISTIDINE KINASE"/>
    <property type="match status" value="1"/>
</dbReference>
<evidence type="ECO:0000256" key="2">
    <source>
        <dbReference type="ARBA" id="ARBA00012438"/>
    </source>
</evidence>
<dbReference type="Gene3D" id="3.40.190.10">
    <property type="entry name" value="Periplasmic binding protein-like II"/>
    <property type="match status" value="1"/>
</dbReference>
<dbReference type="Gene3D" id="3.30.565.10">
    <property type="entry name" value="Histidine kinase-like ATPase, C-terminal domain"/>
    <property type="match status" value="1"/>
</dbReference>
<dbReference type="SUPFAM" id="SSF47384">
    <property type="entry name" value="Homodimeric domain of signal transducing histidine kinase"/>
    <property type="match status" value="1"/>
</dbReference>
<dbReference type="SUPFAM" id="SSF55874">
    <property type="entry name" value="ATPase domain of HSP90 chaperone/DNA topoisomerase II/histidine kinase"/>
    <property type="match status" value="1"/>
</dbReference>
<dbReference type="EC" id="2.7.13.3" evidence="2"/>
<dbReference type="Pfam" id="PF00512">
    <property type="entry name" value="HisKA"/>
    <property type="match status" value="1"/>
</dbReference>
<dbReference type="Pfam" id="PF02518">
    <property type="entry name" value="HATPase_c"/>
    <property type="match status" value="1"/>
</dbReference>
<dbReference type="Pfam" id="PF12974">
    <property type="entry name" value="Phosphonate-bd"/>
    <property type="match status" value="1"/>
</dbReference>
<dbReference type="InterPro" id="IPR036097">
    <property type="entry name" value="HisK_dim/P_sf"/>
</dbReference>
<proteinExistence type="predicted"/>
<evidence type="ECO:0000313" key="6">
    <source>
        <dbReference type="EMBL" id="MBM6703869.1"/>
    </source>
</evidence>
<dbReference type="InterPro" id="IPR036890">
    <property type="entry name" value="HATPase_C_sf"/>
</dbReference>
<comment type="caution">
    <text evidence="6">The sequence shown here is derived from an EMBL/GenBank/DDBJ whole genome shotgun (WGS) entry which is preliminary data.</text>
</comment>
<keyword evidence="3" id="KW-0175">Coiled coil</keyword>
<dbReference type="EMBL" id="JACJJC010000006">
    <property type="protein sequence ID" value="MBM6703869.1"/>
    <property type="molecule type" value="Genomic_DNA"/>
</dbReference>
<keyword evidence="7" id="KW-1185">Reference proteome</keyword>
<evidence type="ECO:0000313" key="7">
    <source>
        <dbReference type="Proteomes" id="UP000715095"/>
    </source>
</evidence>
<feature type="signal peptide" evidence="4">
    <location>
        <begin position="1"/>
        <end position="45"/>
    </location>
</feature>